<dbReference type="InterPro" id="IPR050659">
    <property type="entry name" value="Peptidase_M24B"/>
</dbReference>
<dbReference type="PROSITE" id="PS00491">
    <property type="entry name" value="PROLINE_PEPTIDASE"/>
    <property type="match status" value="1"/>
</dbReference>
<feature type="domain" description="Peptidase M24" evidence="3">
    <location>
        <begin position="154"/>
        <end position="355"/>
    </location>
</feature>
<sequence length="372" mass="41760">MGRKTIKNRIENLKSLIADRKEEALFISNLTNVRFLSGFTGSNAAMIVFAHPQLPSVFLTDSRYEEQASLELQRSGLDDIRFLISEPKGYRILELVSSETRRNDIRRLAVETSHLSVADYNELTTYLGQEVEVVDGDQSVQLLRRTKDITEIQEIEKACQIADRALSYTKTLLTTGVTEREFAIELEYQMLKFGAEDRSFPSIVASGERSSLPHGHPTDRRIREGDVVVVDFGAVHSGYHSDCTRTYFFGEPSAEVRETYELVLEAQQRAVATLCPGVTGREMDGAARSVFKENGVDQYFAHGLGHGVGLDIHERPFISTDTEVEITEGFVVTIEPGLYLSGRFGVRIEDTILVSKDGSNQLTRADKQWILR</sequence>
<dbReference type="GO" id="GO:0008235">
    <property type="term" value="F:metalloexopeptidase activity"/>
    <property type="evidence" value="ECO:0007669"/>
    <property type="project" value="UniProtKB-ARBA"/>
</dbReference>
<dbReference type="InterPro" id="IPR000994">
    <property type="entry name" value="Pept_M24"/>
</dbReference>
<keyword evidence="2" id="KW-0378">Hydrolase</keyword>
<dbReference type="SUPFAM" id="SSF55920">
    <property type="entry name" value="Creatinase/aminopeptidase"/>
    <property type="match status" value="1"/>
</dbReference>
<evidence type="ECO:0000313" key="5">
    <source>
        <dbReference type="EMBL" id="SHE39649.1"/>
    </source>
</evidence>
<dbReference type="InterPro" id="IPR001714">
    <property type="entry name" value="Pept_M24_MAP"/>
</dbReference>
<dbReference type="GO" id="GO:0046872">
    <property type="term" value="F:metal ion binding"/>
    <property type="evidence" value="ECO:0007669"/>
    <property type="project" value="UniProtKB-KW"/>
</dbReference>
<dbReference type="Pfam" id="PF01321">
    <property type="entry name" value="Creatinase_N"/>
    <property type="match status" value="1"/>
</dbReference>
<evidence type="ECO:0000259" key="4">
    <source>
        <dbReference type="Pfam" id="PF01321"/>
    </source>
</evidence>
<dbReference type="CDD" id="cd01092">
    <property type="entry name" value="APP-like"/>
    <property type="match status" value="1"/>
</dbReference>
<dbReference type="EMBL" id="FQUL01000004">
    <property type="protein sequence ID" value="SHE39649.1"/>
    <property type="molecule type" value="Genomic_DNA"/>
</dbReference>
<proteinExistence type="predicted"/>
<dbReference type="OrthoDB" id="9806388at2"/>
<dbReference type="PANTHER" id="PTHR46112">
    <property type="entry name" value="AMINOPEPTIDASE"/>
    <property type="match status" value="1"/>
</dbReference>
<accession>A0A1M4T596</accession>
<dbReference type="InterPro" id="IPR000587">
    <property type="entry name" value="Creatinase_N"/>
</dbReference>
<dbReference type="Gene3D" id="3.90.230.10">
    <property type="entry name" value="Creatinase/methionine aminopeptidase superfamily"/>
    <property type="match status" value="1"/>
</dbReference>
<evidence type="ECO:0000256" key="2">
    <source>
        <dbReference type="ARBA" id="ARBA00022801"/>
    </source>
</evidence>
<dbReference type="Pfam" id="PF00557">
    <property type="entry name" value="Peptidase_M24"/>
    <property type="match status" value="1"/>
</dbReference>
<organism evidence="5 6">
    <name type="scientific">Ferrithrix thermotolerans DSM 19514</name>
    <dbReference type="NCBI Taxonomy" id="1121881"/>
    <lineage>
        <taxon>Bacteria</taxon>
        <taxon>Bacillati</taxon>
        <taxon>Actinomycetota</taxon>
        <taxon>Acidimicrobiia</taxon>
        <taxon>Acidimicrobiales</taxon>
        <taxon>Acidimicrobiaceae</taxon>
        <taxon>Ferrithrix</taxon>
    </lineage>
</organism>
<keyword evidence="6" id="KW-1185">Reference proteome</keyword>
<evidence type="ECO:0000256" key="1">
    <source>
        <dbReference type="ARBA" id="ARBA00022723"/>
    </source>
</evidence>
<protein>
    <submittedName>
        <fullName evidence="5">Xaa-Pro aminopeptidase</fullName>
    </submittedName>
</protein>
<name>A0A1M4T596_9ACTN</name>
<dbReference type="AlphaFoldDB" id="A0A1M4T596"/>
<dbReference type="GO" id="GO:0004177">
    <property type="term" value="F:aminopeptidase activity"/>
    <property type="evidence" value="ECO:0007669"/>
    <property type="project" value="UniProtKB-KW"/>
</dbReference>
<evidence type="ECO:0000313" key="6">
    <source>
        <dbReference type="Proteomes" id="UP000184295"/>
    </source>
</evidence>
<keyword evidence="5" id="KW-0031">Aminopeptidase</keyword>
<dbReference type="Proteomes" id="UP000184295">
    <property type="component" value="Unassembled WGS sequence"/>
</dbReference>
<dbReference type="RefSeq" id="WP_072788428.1">
    <property type="nucleotide sequence ID" value="NZ_FQUL01000004.1"/>
</dbReference>
<dbReference type="SUPFAM" id="SSF53092">
    <property type="entry name" value="Creatinase/prolidase N-terminal domain"/>
    <property type="match status" value="1"/>
</dbReference>
<evidence type="ECO:0000259" key="3">
    <source>
        <dbReference type="Pfam" id="PF00557"/>
    </source>
</evidence>
<feature type="domain" description="Creatinase N-terminal" evidence="4">
    <location>
        <begin position="9"/>
        <end position="144"/>
    </location>
</feature>
<dbReference type="PANTHER" id="PTHR46112:SF3">
    <property type="entry name" value="AMINOPEPTIDASE YPDF"/>
    <property type="match status" value="1"/>
</dbReference>
<dbReference type="InterPro" id="IPR001131">
    <property type="entry name" value="Peptidase_M24B_aminopep-P_CS"/>
</dbReference>
<dbReference type="InterPro" id="IPR029149">
    <property type="entry name" value="Creatin/AminoP/Spt16_N"/>
</dbReference>
<reference evidence="6" key="1">
    <citation type="submission" date="2016-11" db="EMBL/GenBank/DDBJ databases">
        <authorList>
            <person name="Varghese N."/>
            <person name="Submissions S."/>
        </authorList>
    </citation>
    <scope>NUCLEOTIDE SEQUENCE [LARGE SCALE GENOMIC DNA]</scope>
    <source>
        <strain evidence="6">DSM 19514</strain>
    </source>
</reference>
<dbReference type="Gene3D" id="3.40.350.10">
    <property type="entry name" value="Creatinase/prolidase N-terminal domain"/>
    <property type="match status" value="1"/>
</dbReference>
<dbReference type="InterPro" id="IPR036005">
    <property type="entry name" value="Creatinase/aminopeptidase-like"/>
</dbReference>
<keyword evidence="1" id="KW-0479">Metal-binding</keyword>
<keyword evidence="5" id="KW-0645">Protease</keyword>
<dbReference type="PRINTS" id="PR00599">
    <property type="entry name" value="MAPEPTIDASE"/>
</dbReference>
<dbReference type="STRING" id="1121881.SAMN02745225_00505"/>
<gene>
    <name evidence="5" type="ORF">SAMN02745225_00505</name>
</gene>